<evidence type="ECO:0000313" key="2">
    <source>
        <dbReference type="Proteomes" id="UP000281474"/>
    </source>
</evidence>
<dbReference type="Pfam" id="PF11185">
    <property type="entry name" value="DUF2971"/>
    <property type="match status" value="1"/>
</dbReference>
<accession>A0A3L8PQU0</accession>
<organism evidence="1 2">
    <name type="scientific">Parashewanella curva</name>
    <dbReference type="NCBI Taxonomy" id="2338552"/>
    <lineage>
        <taxon>Bacteria</taxon>
        <taxon>Pseudomonadati</taxon>
        <taxon>Pseudomonadota</taxon>
        <taxon>Gammaproteobacteria</taxon>
        <taxon>Alteromonadales</taxon>
        <taxon>Shewanellaceae</taxon>
        <taxon>Parashewanella</taxon>
    </lineage>
</organism>
<evidence type="ECO:0000313" key="1">
    <source>
        <dbReference type="EMBL" id="RLV57757.1"/>
    </source>
</evidence>
<protein>
    <submittedName>
        <fullName evidence="1">DUF2971 domain-containing protein</fullName>
    </submittedName>
</protein>
<proteinExistence type="predicted"/>
<keyword evidence="2" id="KW-1185">Reference proteome</keyword>
<dbReference type="EMBL" id="QZEI01000151">
    <property type="protein sequence ID" value="RLV57757.1"/>
    <property type="molecule type" value="Genomic_DNA"/>
</dbReference>
<sequence length="363" mass="42417">MNFWDFKGIRSFSTYSGGVAQPTRIKSEQAARGTFNFDIGILQGNLVVLWQFLMLTRQKTNNFFYWDRGADVPPPEIGSWTLHLGDTRMTNDPSEMTYGINILKEEFKKLSRAKDVQLPVLSQTEHQGYIFCFSKKKDSLNQWRSYTSPKYGVCIGFDIDVIERKINSQIEMPFNIWGNWVQKCIYVSDEQPLGKEGVNRIKEFYEFLIENDLIKIDENGILVCTHGNPVLYQNDNEMFDLALIKHRQLCFNLTKFLSLFKHQCYFEEQEYRLFLNDTGLAYRLIEKVESPDIPVFKSEVNYKTNRYGLTSYLKVQFPFDVVKEVMIGSEVRAENLKILKEMLCVGGDNWQREFAQSKIPFLS</sequence>
<dbReference type="Proteomes" id="UP000281474">
    <property type="component" value="Unassembled WGS sequence"/>
</dbReference>
<gene>
    <name evidence="1" type="ORF">D5018_20860</name>
</gene>
<dbReference type="AlphaFoldDB" id="A0A3L8PQU0"/>
<comment type="caution">
    <text evidence="1">The sequence shown here is derived from an EMBL/GenBank/DDBJ whole genome shotgun (WGS) entry which is preliminary data.</text>
</comment>
<reference evidence="1 2" key="1">
    <citation type="submission" date="2018-09" db="EMBL/GenBank/DDBJ databases">
        <title>Phylogeny of the Shewanellaceae, and recommendation for two new genera, Pseudoshewanella and Parashewanella.</title>
        <authorList>
            <person name="Wang G."/>
        </authorList>
    </citation>
    <scope>NUCLEOTIDE SEQUENCE [LARGE SCALE GENOMIC DNA]</scope>
    <source>
        <strain evidence="1 2">C51</strain>
    </source>
</reference>
<dbReference type="OrthoDB" id="8550178at2"/>
<name>A0A3L8PQU0_9GAMM</name>
<dbReference type="InterPro" id="IPR021352">
    <property type="entry name" value="DUF2971"/>
</dbReference>